<reference evidence="1" key="1">
    <citation type="submission" date="2023-06" db="EMBL/GenBank/DDBJ databases">
        <authorList>
            <consortium name="Lawrence Berkeley National Laboratory"/>
            <person name="Ahrendt S."/>
            <person name="Sahu N."/>
            <person name="Indic B."/>
            <person name="Wong-Bajracharya J."/>
            <person name="Merenyi Z."/>
            <person name="Ke H.-M."/>
            <person name="Monk M."/>
            <person name="Kocsube S."/>
            <person name="Drula E."/>
            <person name="Lipzen A."/>
            <person name="Balint B."/>
            <person name="Henrissat B."/>
            <person name="Andreopoulos B."/>
            <person name="Martin F.M."/>
            <person name="Harder C.B."/>
            <person name="Rigling D."/>
            <person name="Ford K.L."/>
            <person name="Foster G.D."/>
            <person name="Pangilinan J."/>
            <person name="Papanicolaou A."/>
            <person name="Barry K."/>
            <person name="LaButti K."/>
            <person name="Viragh M."/>
            <person name="Koriabine M."/>
            <person name="Yan M."/>
            <person name="Riley R."/>
            <person name="Champramary S."/>
            <person name="Plett K.L."/>
            <person name="Tsai I.J."/>
            <person name="Slot J."/>
            <person name="Sipos G."/>
            <person name="Plett J."/>
            <person name="Nagy L.G."/>
            <person name="Grigoriev I.V."/>
        </authorList>
    </citation>
    <scope>NUCLEOTIDE SEQUENCE</scope>
    <source>
        <strain evidence="1">ICMP 16352</strain>
    </source>
</reference>
<evidence type="ECO:0000313" key="2">
    <source>
        <dbReference type="Proteomes" id="UP001175227"/>
    </source>
</evidence>
<keyword evidence="2" id="KW-1185">Reference proteome</keyword>
<comment type="caution">
    <text evidence="1">The sequence shown here is derived from an EMBL/GenBank/DDBJ whole genome shotgun (WGS) entry which is preliminary data.</text>
</comment>
<dbReference type="Proteomes" id="UP001175227">
    <property type="component" value="Unassembled WGS sequence"/>
</dbReference>
<sequence>MTQTVSDVIHIMLRQKYTLRIRRSTIWMQCLIKVAHLDLYPQCLHPWAIPENTYLRKSNIRHMLKAVLDPMLDIKAKSINAANGKTLYVRFMATVTCKRPQGDDNEICQELMKIGELIQEVTMFEDRILNAVGMGDDLAEVQLIREGMQNVERW</sequence>
<protein>
    <submittedName>
        <fullName evidence="1">Uncharacterized protein</fullName>
    </submittedName>
</protein>
<dbReference type="AlphaFoldDB" id="A0AA39NUJ3"/>
<organism evidence="1 2">
    <name type="scientific">Armillaria novae-zelandiae</name>
    <dbReference type="NCBI Taxonomy" id="153914"/>
    <lineage>
        <taxon>Eukaryota</taxon>
        <taxon>Fungi</taxon>
        <taxon>Dikarya</taxon>
        <taxon>Basidiomycota</taxon>
        <taxon>Agaricomycotina</taxon>
        <taxon>Agaricomycetes</taxon>
        <taxon>Agaricomycetidae</taxon>
        <taxon>Agaricales</taxon>
        <taxon>Marasmiineae</taxon>
        <taxon>Physalacriaceae</taxon>
        <taxon>Armillaria</taxon>
    </lineage>
</organism>
<accession>A0AA39NUJ3</accession>
<name>A0AA39NUJ3_9AGAR</name>
<proteinExistence type="predicted"/>
<dbReference type="EMBL" id="JAUEPR010000043">
    <property type="protein sequence ID" value="KAK0472142.1"/>
    <property type="molecule type" value="Genomic_DNA"/>
</dbReference>
<gene>
    <name evidence="1" type="ORF">IW261DRAFT_1424535</name>
</gene>
<evidence type="ECO:0000313" key="1">
    <source>
        <dbReference type="EMBL" id="KAK0472142.1"/>
    </source>
</evidence>